<feature type="region of interest" description="Disordered" evidence="1">
    <location>
        <begin position="57"/>
        <end position="81"/>
    </location>
</feature>
<sequence>MLATASGRLHCQGLPLPPANGKENAQDFQSLPRNGDQHWQAEVEAAMQRFNQINRQLLDTSPERPRPCDADGAGKSDLESARQSFEMRLQSRQSDVVSTWCEYVQWVAESCGDESKVLARACYALAGEAEHRDDIRHLRLWVRHAGQIPQAEQVFDYLEAEGIGTRHALLYEACAAHLERQRAFAEAECQYELGLARRAEPQERLRSRFNEFRRRMSKRAAREERRKNPALIFQEPSKQRSQGGSTPGELERSQVDGPEELPIPGGHVFIPISSPGREVEVEPEGRGVFRAKDGEEAWKGCESRAMTTELTGGLRALLAESRFSHGRSSRGSTLDLFEDPTYTAELAKREVLGLLAFDSHEKSSAPPAPLKTLIRVGAKAFQAPRSSGAFEVFEETDFVEEIRGF</sequence>
<dbReference type="PROSITE" id="PS51489">
    <property type="entry name" value="BUB1_N"/>
    <property type="match status" value="1"/>
</dbReference>
<evidence type="ECO:0000259" key="2">
    <source>
        <dbReference type="PROSITE" id="PS51489"/>
    </source>
</evidence>
<feature type="compositionally biased region" description="Basic and acidic residues" evidence="1">
    <location>
        <begin position="61"/>
        <end position="80"/>
    </location>
</feature>
<dbReference type="Proteomes" id="UP001178507">
    <property type="component" value="Unassembled WGS sequence"/>
</dbReference>
<dbReference type="GO" id="GO:0032991">
    <property type="term" value="C:protein-containing complex"/>
    <property type="evidence" value="ECO:0007669"/>
    <property type="project" value="UniProtKB-ARBA"/>
</dbReference>
<dbReference type="GO" id="GO:0007094">
    <property type="term" value="P:mitotic spindle assembly checkpoint signaling"/>
    <property type="evidence" value="ECO:0007669"/>
    <property type="project" value="InterPro"/>
</dbReference>
<dbReference type="PANTHER" id="PTHR14030:SF4">
    <property type="entry name" value="BUB1 KINASE, ISOFORM A-RELATED"/>
    <property type="match status" value="1"/>
</dbReference>
<dbReference type="GO" id="GO:0004672">
    <property type="term" value="F:protein kinase activity"/>
    <property type="evidence" value="ECO:0007669"/>
    <property type="project" value="TreeGrafter"/>
</dbReference>
<accession>A0AA36IGZ8</accession>
<reference evidence="3" key="1">
    <citation type="submission" date="2023-08" db="EMBL/GenBank/DDBJ databases">
        <authorList>
            <person name="Chen Y."/>
            <person name="Shah S."/>
            <person name="Dougan E. K."/>
            <person name="Thang M."/>
            <person name="Chan C."/>
        </authorList>
    </citation>
    <scope>NUCLEOTIDE SEQUENCE</scope>
</reference>
<evidence type="ECO:0000313" key="3">
    <source>
        <dbReference type="EMBL" id="CAJ1387493.1"/>
    </source>
</evidence>
<dbReference type="InterPro" id="IPR015661">
    <property type="entry name" value="Bub1/Mad3"/>
</dbReference>
<dbReference type="Gene3D" id="1.25.40.430">
    <property type="match status" value="1"/>
</dbReference>
<protein>
    <recommendedName>
        <fullName evidence="2">BUB1 N-terminal domain-containing protein</fullName>
    </recommendedName>
</protein>
<dbReference type="EMBL" id="CAUJNA010001531">
    <property type="protein sequence ID" value="CAJ1387493.1"/>
    <property type="molecule type" value="Genomic_DNA"/>
</dbReference>
<evidence type="ECO:0000256" key="1">
    <source>
        <dbReference type="SAM" id="MobiDB-lite"/>
    </source>
</evidence>
<gene>
    <name evidence="3" type="ORF">EVOR1521_LOCUS13564</name>
</gene>
<comment type="caution">
    <text evidence="3">The sequence shown here is derived from an EMBL/GenBank/DDBJ whole genome shotgun (WGS) entry which is preliminary data.</text>
</comment>
<proteinExistence type="predicted"/>
<keyword evidence="4" id="KW-1185">Reference proteome</keyword>
<dbReference type="SMART" id="SM00777">
    <property type="entry name" value="Mad3_BUB1_I"/>
    <property type="match status" value="1"/>
</dbReference>
<dbReference type="AlphaFoldDB" id="A0AA36IGZ8"/>
<name>A0AA36IGZ8_9DINO</name>
<feature type="compositionally biased region" description="Basic and acidic residues" evidence="1">
    <location>
        <begin position="216"/>
        <end position="227"/>
    </location>
</feature>
<feature type="domain" description="BUB1 N-terminal" evidence="2">
    <location>
        <begin position="85"/>
        <end position="240"/>
    </location>
</feature>
<organism evidence="3 4">
    <name type="scientific">Effrenium voratum</name>
    <dbReference type="NCBI Taxonomy" id="2562239"/>
    <lineage>
        <taxon>Eukaryota</taxon>
        <taxon>Sar</taxon>
        <taxon>Alveolata</taxon>
        <taxon>Dinophyceae</taxon>
        <taxon>Suessiales</taxon>
        <taxon>Symbiodiniaceae</taxon>
        <taxon>Effrenium</taxon>
    </lineage>
</organism>
<dbReference type="PANTHER" id="PTHR14030">
    <property type="entry name" value="MITOTIC CHECKPOINT SERINE/THREONINE-PROTEIN KINASE BUB1"/>
    <property type="match status" value="1"/>
</dbReference>
<feature type="region of interest" description="Disordered" evidence="1">
    <location>
        <begin position="216"/>
        <end position="283"/>
    </location>
</feature>
<dbReference type="GO" id="GO:0051754">
    <property type="term" value="P:meiotic sister chromatid cohesion, centromeric"/>
    <property type="evidence" value="ECO:0007669"/>
    <property type="project" value="TreeGrafter"/>
</dbReference>
<feature type="region of interest" description="Disordered" evidence="1">
    <location>
        <begin position="1"/>
        <end position="34"/>
    </location>
</feature>
<dbReference type="InterPro" id="IPR013212">
    <property type="entry name" value="Mad3/Bub1_I"/>
</dbReference>
<dbReference type="Pfam" id="PF08311">
    <property type="entry name" value="Mad3_BUB1_I"/>
    <property type="match status" value="1"/>
</dbReference>
<evidence type="ECO:0000313" key="4">
    <source>
        <dbReference type="Proteomes" id="UP001178507"/>
    </source>
</evidence>